<comment type="caution">
    <text evidence="2">The sequence shown here is derived from an EMBL/GenBank/DDBJ whole genome shotgun (WGS) entry which is preliminary data.</text>
</comment>
<evidence type="ECO:0000256" key="1">
    <source>
        <dbReference type="SAM" id="MobiDB-lite"/>
    </source>
</evidence>
<name>A0A1S9P971_9SPHI</name>
<feature type="region of interest" description="Disordered" evidence="1">
    <location>
        <begin position="1"/>
        <end position="22"/>
    </location>
</feature>
<evidence type="ECO:0000313" key="2">
    <source>
        <dbReference type="EMBL" id="OOQ57377.1"/>
    </source>
</evidence>
<accession>A0A1S9P971</accession>
<dbReference type="STRING" id="1792845.BC343_14850"/>
<protein>
    <submittedName>
        <fullName evidence="2">Uncharacterized protein</fullName>
    </submittedName>
</protein>
<dbReference type="EMBL" id="MBTF01000036">
    <property type="protein sequence ID" value="OOQ57377.1"/>
    <property type="molecule type" value="Genomic_DNA"/>
</dbReference>
<keyword evidence="3" id="KW-1185">Reference proteome</keyword>
<reference evidence="2 3" key="1">
    <citation type="submission" date="2016-07" db="EMBL/GenBank/DDBJ databases">
        <title>Genomic analysis of zinc-resistant bacterium Mucilaginibacter pedocola TBZ30.</title>
        <authorList>
            <person name="Huang J."/>
            <person name="Tang J."/>
        </authorList>
    </citation>
    <scope>NUCLEOTIDE SEQUENCE [LARGE SCALE GENOMIC DNA]</scope>
    <source>
        <strain evidence="2 3">TBZ30</strain>
    </source>
</reference>
<dbReference type="Proteomes" id="UP000189739">
    <property type="component" value="Unassembled WGS sequence"/>
</dbReference>
<sequence>MITLKNRPGLTPRELNESDMRNHCPDILETEEGDFIVIGKEVAANEIDLSKFGASLDDNEKIILIPRITLFSAINGLKENHEI</sequence>
<dbReference type="OrthoDB" id="198436at2"/>
<evidence type="ECO:0000313" key="3">
    <source>
        <dbReference type="Proteomes" id="UP000189739"/>
    </source>
</evidence>
<proteinExistence type="predicted"/>
<dbReference type="RefSeq" id="WP_078350674.1">
    <property type="nucleotide sequence ID" value="NZ_MBTF01000036.1"/>
</dbReference>
<organism evidence="2 3">
    <name type="scientific">Mucilaginibacter pedocola</name>
    <dbReference type="NCBI Taxonomy" id="1792845"/>
    <lineage>
        <taxon>Bacteria</taxon>
        <taxon>Pseudomonadati</taxon>
        <taxon>Bacteroidota</taxon>
        <taxon>Sphingobacteriia</taxon>
        <taxon>Sphingobacteriales</taxon>
        <taxon>Sphingobacteriaceae</taxon>
        <taxon>Mucilaginibacter</taxon>
    </lineage>
</organism>
<gene>
    <name evidence="2" type="ORF">BC343_14850</name>
</gene>
<dbReference type="AlphaFoldDB" id="A0A1S9P971"/>